<evidence type="ECO:0000256" key="1">
    <source>
        <dbReference type="SAM" id="MobiDB-lite"/>
    </source>
</evidence>
<evidence type="ECO:0000313" key="3">
    <source>
        <dbReference type="EMBL" id="CAA9334371.1"/>
    </source>
</evidence>
<feature type="non-terminal residue" evidence="3">
    <location>
        <position position="249"/>
    </location>
</feature>
<dbReference type="GO" id="GO:0032259">
    <property type="term" value="P:methylation"/>
    <property type="evidence" value="ECO:0007669"/>
    <property type="project" value="UniProtKB-KW"/>
</dbReference>
<gene>
    <name evidence="3" type="ORF">AVDCRST_MAG93-6350</name>
</gene>
<proteinExistence type="predicted"/>
<feature type="domain" description="PAC" evidence="2">
    <location>
        <begin position="127"/>
        <end position="181"/>
    </location>
</feature>
<accession>A0A6J4LLS1</accession>
<dbReference type="Pfam" id="PF08448">
    <property type="entry name" value="PAS_4"/>
    <property type="match status" value="1"/>
</dbReference>
<dbReference type="EC" id="2.1.1.80" evidence="3"/>
<dbReference type="Gene3D" id="3.30.450.20">
    <property type="entry name" value="PAS domain"/>
    <property type="match status" value="2"/>
</dbReference>
<sequence length="249" mass="27577">MTNHDRSPGALSDAQPDQAQHVHAPENSPQLEALIRSFDWSTTSLGSIEQWPQSLKTSVDIMVQSPVPMVTLWGPDGIMIYNDGYALIADNKHPSILGSKVLDAWPEAADFNRHVLEVVLGGKALTYRDQYLVLNRERGPEDVWLDINYSPVLDETGRPAGVMAIVVETTARVLEERKRRETEERYQLALEATGMIGVCELDLTTDTVYADARFAAMFGVGAERTAQGASADEYLRRIHPDDVDNVVQG</sequence>
<keyword evidence="3" id="KW-0489">Methyltransferase</keyword>
<evidence type="ECO:0000259" key="2">
    <source>
        <dbReference type="PROSITE" id="PS50113"/>
    </source>
</evidence>
<keyword evidence="3" id="KW-0808">Transferase</keyword>
<dbReference type="InterPro" id="IPR000700">
    <property type="entry name" value="PAS-assoc_C"/>
</dbReference>
<organism evidence="3">
    <name type="scientific">uncultured Chloroflexia bacterium</name>
    <dbReference type="NCBI Taxonomy" id="1672391"/>
    <lineage>
        <taxon>Bacteria</taxon>
        <taxon>Bacillati</taxon>
        <taxon>Chloroflexota</taxon>
        <taxon>Chloroflexia</taxon>
        <taxon>environmental samples</taxon>
    </lineage>
</organism>
<dbReference type="EMBL" id="CADCTR010002139">
    <property type="protein sequence ID" value="CAA9334371.1"/>
    <property type="molecule type" value="Genomic_DNA"/>
</dbReference>
<dbReference type="InterPro" id="IPR035965">
    <property type="entry name" value="PAS-like_dom_sf"/>
</dbReference>
<reference evidence="3" key="1">
    <citation type="submission" date="2020-02" db="EMBL/GenBank/DDBJ databases">
        <authorList>
            <person name="Meier V. D."/>
        </authorList>
    </citation>
    <scope>NUCLEOTIDE SEQUENCE</scope>
    <source>
        <strain evidence="3">AVDCRST_MAG93</strain>
    </source>
</reference>
<dbReference type="PROSITE" id="PS50113">
    <property type="entry name" value="PAC"/>
    <property type="match status" value="1"/>
</dbReference>
<dbReference type="SUPFAM" id="SSF55785">
    <property type="entry name" value="PYP-like sensor domain (PAS domain)"/>
    <property type="match status" value="2"/>
</dbReference>
<dbReference type="InterPro" id="IPR013656">
    <property type="entry name" value="PAS_4"/>
</dbReference>
<dbReference type="GO" id="GO:0008983">
    <property type="term" value="F:protein-glutamate O-methyltransferase activity"/>
    <property type="evidence" value="ECO:0007669"/>
    <property type="project" value="UniProtKB-EC"/>
</dbReference>
<dbReference type="AlphaFoldDB" id="A0A6J4LLS1"/>
<name>A0A6J4LLS1_9CHLR</name>
<feature type="region of interest" description="Disordered" evidence="1">
    <location>
        <begin position="1"/>
        <end position="26"/>
    </location>
</feature>
<protein>
    <submittedName>
        <fullName evidence="3">Chemotaxis protein methyltransferase CheR</fullName>
        <ecNumber evidence="3">2.1.1.80</ecNumber>
    </submittedName>
</protein>